<dbReference type="AlphaFoldDB" id="A0A378NUB6"/>
<evidence type="ECO:0000256" key="5">
    <source>
        <dbReference type="ARBA" id="ARBA00023136"/>
    </source>
</evidence>
<name>A0A378NUB6_9FIRM</name>
<evidence type="ECO:0000256" key="3">
    <source>
        <dbReference type="ARBA" id="ARBA00022519"/>
    </source>
</evidence>
<evidence type="ECO:0000256" key="2">
    <source>
        <dbReference type="ARBA" id="ARBA00022475"/>
    </source>
</evidence>
<protein>
    <submittedName>
        <fullName evidence="7">Phosphatidylinositol mannoside acyltransferase</fullName>
        <ecNumber evidence="7">2.3.1.-</ecNumber>
    </submittedName>
</protein>
<keyword evidence="5" id="KW-0472">Membrane</keyword>
<dbReference type="GO" id="GO:0005886">
    <property type="term" value="C:plasma membrane"/>
    <property type="evidence" value="ECO:0007669"/>
    <property type="project" value="UniProtKB-SubCell"/>
</dbReference>
<sequence>MLYHILVFLSDICCLLPASVARFIGKILGELTWIVVPKKRKQMAIHNIERCLKVSTDKAEQIAKKSWTRFGPMIMEVLRFKVICKNIDKYVTIKGEENIKKAMSYGNGGVIATAHSGNWEIIGAALTHKGMKIAGVAQHQRNEGVNNFINYCRAFTGMHITDKLDIKEMMKMLGQKYFIGLIMDQDGGSTGIIMPFLGYEASCVQGPAVMSRFKSAPILPAFITEDKKRPGHHILTVLEPVFTAKTKDKQKDIYDMMASLTNLVEQHIRDYPEEWFWLHDRWKYVERKKKEANNLQ</sequence>
<accession>A0A378NUB6</accession>
<keyword evidence="6 7" id="KW-0012">Acyltransferase</keyword>
<dbReference type="GO" id="GO:0009247">
    <property type="term" value="P:glycolipid biosynthetic process"/>
    <property type="evidence" value="ECO:0007669"/>
    <property type="project" value="UniProtKB-ARBA"/>
</dbReference>
<keyword evidence="4 7" id="KW-0808">Transferase</keyword>
<dbReference type="CDD" id="cd07984">
    <property type="entry name" value="LPLAT_LABLAT-like"/>
    <property type="match status" value="1"/>
</dbReference>
<dbReference type="EC" id="2.3.1.-" evidence="7"/>
<dbReference type="EMBL" id="UGPP01000001">
    <property type="protein sequence ID" value="STY71973.1"/>
    <property type="molecule type" value="Genomic_DNA"/>
</dbReference>
<evidence type="ECO:0000313" key="7">
    <source>
        <dbReference type="EMBL" id="STY71973.1"/>
    </source>
</evidence>
<organism evidence="7 8">
    <name type="scientific">Megamonas hypermegale</name>
    <dbReference type="NCBI Taxonomy" id="158847"/>
    <lineage>
        <taxon>Bacteria</taxon>
        <taxon>Bacillati</taxon>
        <taxon>Bacillota</taxon>
        <taxon>Negativicutes</taxon>
        <taxon>Selenomonadales</taxon>
        <taxon>Selenomonadaceae</taxon>
        <taxon>Megamonas</taxon>
    </lineage>
</organism>
<proteinExistence type="predicted"/>
<dbReference type="STRING" id="1122216.GCA_000423385_01485"/>
<evidence type="ECO:0000256" key="6">
    <source>
        <dbReference type="ARBA" id="ARBA00023315"/>
    </source>
</evidence>
<reference evidence="7 8" key="1">
    <citation type="submission" date="2018-06" db="EMBL/GenBank/DDBJ databases">
        <authorList>
            <consortium name="Pathogen Informatics"/>
            <person name="Doyle S."/>
        </authorList>
    </citation>
    <scope>NUCLEOTIDE SEQUENCE [LARGE SCALE GENOMIC DNA]</scope>
    <source>
        <strain evidence="7 8">NCTC10571</strain>
    </source>
</reference>
<evidence type="ECO:0000256" key="4">
    <source>
        <dbReference type="ARBA" id="ARBA00022679"/>
    </source>
</evidence>
<keyword evidence="3" id="KW-0997">Cell inner membrane</keyword>
<dbReference type="PANTHER" id="PTHR30606">
    <property type="entry name" value="LIPID A BIOSYNTHESIS LAUROYL ACYLTRANSFERASE"/>
    <property type="match status" value="1"/>
</dbReference>
<dbReference type="GO" id="GO:0016746">
    <property type="term" value="F:acyltransferase activity"/>
    <property type="evidence" value="ECO:0007669"/>
    <property type="project" value="UniProtKB-KW"/>
</dbReference>
<evidence type="ECO:0000256" key="1">
    <source>
        <dbReference type="ARBA" id="ARBA00004533"/>
    </source>
</evidence>
<dbReference type="Pfam" id="PF03279">
    <property type="entry name" value="Lip_A_acyltrans"/>
    <property type="match status" value="1"/>
</dbReference>
<dbReference type="PANTHER" id="PTHR30606:SF10">
    <property type="entry name" value="PHOSPHATIDYLINOSITOL MANNOSIDE ACYLTRANSFERASE"/>
    <property type="match status" value="1"/>
</dbReference>
<evidence type="ECO:0000313" key="8">
    <source>
        <dbReference type="Proteomes" id="UP000255234"/>
    </source>
</evidence>
<dbReference type="Proteomes" id="UP000255234">
    <property type="component" value="Unassembled WGS sequence"/>
</dbReference>
<comment type="subcellular location">
    <subcellularLocation>
        <location evidence="1">Cell inner membrane</location>
    </subcellularLocation>
</comment>
<dbReference type="InterPro" id="IPR004960">
    <property type="entry name" value="LipA_acyltrans"/>
</dbReference>
<keyword evidence="2" id="KW-1003">Cell membrane</keyword>
<gene>
    <name evidence="7" type="ORF">NCTC10571_02161</name>
</gene>
<dbReference type="RefSeq" id="WP_115152097.1">
    <property type="nucleotide sequence ID" value="NZ_UGPP01000001.1"/>
</dbReference>